<keyword evidence="2" id="KW-1185">Reference proteome</keyword>
<proteinExistence type="predicted"/>
<name>A0A1M4WR48_9CLOT</name>
<protein>
    <submittedName>
        <fullName evidence="1">Glycosyltransferase involved in cell wall bisynthesis</fullName>
    </submittedName>
</protein>
<keyword evidence="1" id="KW-0808">Transferase</keyword>
<dbReference type="AlphaFoldDB" id="A0A1M4WR48"/>
<reference evidence="1 2" key="1">
    <citation type="submission" date="2016-11" db="EMBL/GenBank/DDBJ databases">
        <authorList>
            <person name="Jaros S."/>
            <person name="Januszkiewicz K."/>
            <person name="Wedrychowicz H."/>
        </authorList>
    </citation>
    <scope>NUCLEOTIDE SEQUENCE [LARGE SCALE GENOMIC DNA]</scope>
    <source>
        <strain evidence="1 2">DSM 2631</strain>
    </source>
</reference>
<gene>
    <name evidence="1" type="ORF">SAMN05443638_11368</name>
</gene>
<dbReference type="Proteomes" id="UP000184035">
    <property type="component" value="Unassembled WGS sequence"/>
</dbReference>
<dbReference type="EMBL" id="FQVM01000013">
    <property type="protein sequence ID" value="SHE83705.1"/>
    <property type="molecule type" value="Genomic_DNA"/>
</dbReference>
<dbReference type="GO" id="GO:0016740">
    <property type="term" value="F:transferase activity"/>
    <property type="evidence" value="ECO:0007669"/>
    <property type="project" value="UniProtKB-KW"/>
</dbReference>
<dbReference type="OrthoDB" id="9794575at2"/>
<sequence length="411" mass="48397">MEKVYDNNLKNILFINDCIEGYPQIASVRYENILKILKDKFNITVANDMQYGMFKSIYAKENFKFKTLVSKYTLRADMKNTDTNKKERFIRKTFIVEFWRYIKKNKIIFNYINRKFYIDLFRYIENNKIDLVLVSVPTIYGLYIVEKLKKEFPYLKIITEARDILDNNISGKREWVNKASEKILLKNSDGIIALTEGIKKHYNKNFKGPIEVIFNGYDLEKYEDCFPQSIGNKKTLIFSHVGSIYDGRNLKDTVKAINKFALDNNKECILNLVGSLDFKALEELRECEKFINKVNFKINYVGPLDNKKAIKYIKESDILIILTHKNGSDYAIPGKTFEYIGACRPILAVTKDTYLKNLIDNRYGQCAEHNSEDINSKINLICNRNYDFKHREKYSTKREVEEIYNFINILT</sequence>
<accession>A0A1M4WR48</accession>
<organism evidence="1 2">
    <name type="scientific">Clostridium fallax</name>
    <dbReference type="NCBI Taxonomy" id="1533"/>
    <lineage>
        <taxon>Bacteria</taxon>
        <taxon>Bacillati</taxon>
        <taxon>Bacillota</taxon>
        <taxon>Clostridia</taxon>
        <taxon>Eubacteriales</taxon>
        <taxon>Clostridiaceae</taxon>
        <taxon>Clostridium</taxon>
    </lineage>
</organism>
<dbReference type="Gene3D" id="3.40.50.2000">
    <property type="entry name" value="Glycogen Phosphorylase B"/>
    <property type="match status" value="2"/>
</dbReference>
<dbReference type="SUPFAM" id="SSF53756">
    <property type="entry name" value="UDP-Glycosyltransferase/glycogen phosphorylase"/>
    <property type="match status" value="1"/>
</dbReference>
<evidence type="ECO:0000313" key="1">
    <source>
        <dbReference type="EMBL" id="SHE83705.1"/>
    </source>
</evidence>
<evidence type="ECO:0000313" key="2">
    <source>
        <dbReference type="Proteomes" id="UP000184035"/>
    </source>
</evidence>
<dbReference type="RefSeq" id="WP_072896030.1">
    <property type="nucleotide sequence ID" value="NZ_FQVM01000013.1"/>
</dbReference>
<dbReference type="STRING" id="1533.SAMN05443638_11368"/>